<protein>
    <submittedName>
        <fullName evidence="4">Signal transduction protein</fullName>
    </submittedName>
</protein>
<feature type="domain" description="CBS" evidence="3">
    <location>
        <begin position="176"/>
        <end position="231"/>
    </location>
</feature>
<proteinExistence type="predicted"/>
<evidence type="ECO:0000256" key="1">
    <source>
        <dbReference type="ARBA" id="ARBA00023122"/>
    </source>
</evidence>
<dbReference type="InterPro" id="IPR051257">
    <property type="entry name" value="Diverse_CBS-Domain"/>
</dbReference>
<keyword evidence="1 2" id="KW-0129">CBS domain</keyword>
<accession>A0A523BGA3</accession>
<evidence type="ECO:0000256" key="2">
    <source>
        <dbReference type="PROSITE-ProRule" id="PRU00703"/>
    </source>
</evidence>
<feature type="domain" description="CBS" evidence="3">
    <location>
        <begin position="34"/>
        <end position="90"/>
    </location>
</feature>
<comment type="caution">
    <text evidence="4">The sequence shown here is derived from an EMBL/GenBank/DDBJ whole genome shotgun (WGS) entry which is preliminary data.</text>
</comment>
<dbReference type="SMART" id="SM00116">
    <property type="entry name" value="CBS"/>
    <property type="match status" value="4"/>
</dbReference>
<sequence length="303" mass="33084">MLPKKIVRGFLRSDGTPNFSSAVYSRPKELEYIMQKPVHSATSRSPIIRGIDTMISKGVRRLPVVGPKGILLGIVTATDFVNFFGGGDYYRIVERRHGGRFFSALYEPIESIMSTDVVYADIREPFSSVLEKMLVNNVGAVPIVDQSKSLLGIVTEYDVVGYLSGRVLSTKVRDHMTKNPVFASPETSIKSAAKLMVSNGFRRLPLKSESGIVGIVTTTDIIRYFGEGSVFRRILLDEMDAVLSTPVKEIMRTNVVKVSGDLQVGEAAPLIRSSGVGAVLVEEGGEVVGILTERDLLMALAIE</sequence>
<reference evidence="4 5" key="1">
    <citation type="journal article" date="2019" name="Nat. Microbiol.">
        <title>Expanding anaerobic alkane metabolism in the domain of Archaea.</title>
        <authorList>
            <person name="Wang Y."/>
            <person name="Wegener G."/>
            <person name="Hou J."/>
            <person name="Wang F."/>
            <person name="Xiao X."/>
        </authorList>
    </citation>
    <scope>NUCLEOTIDE SEQUENCE [LARGE SCALE GENOMIC DNA]</scope>
    <source>
        <strain evidence="4">WYZ-LMO10</strain>
    </source>
</reference>
<gene>
    <name evidence="4" type="ORF">DSO08_00910</name>
</gene>
<dbReference type="SUPFAM" id="SSF54631">
    <property type="entry name" value="CBS-domain pair"/>
    <property type="match status" value="3"/>
</dbReference>
<dbReference type="PANTHER" id="PTHR43080:SF2">
    <property type="entry name" value="CBS DOMAIN-CONTAINING PROTEIN"/>
    <property type="match status" value="1"/>
</dbReference>
<organism evidence="4 5">
    <name type="scientific">Thermoproteota archaeon</name>
    <dbReference type="NCBI Taxonomy" id="2056631"/>
    <lineage>
        <taxon>Archaea</taxon>
        <taxon>Thermoproteota</taxon>
    </lineage>
</organism>
<dbReference type="EMBL" id="QNVH01000004">
    <property type="protein sequence ID" value="TDA39959.1"/>
    <property type="molecule type" value="Genomic_DNA"/>
</dbReference>
<dbReference type="InterPro" id="IPR000644">
    <property type="entry name" value="CBS_dom"/>
</dbReference>
<dbReference type="Gene3D" id="3.10.580.10">
    <property type="entry name" value="CBS-domain"/>
    <property type="match status" value="2"/>
</dbReference>
<dbReference type="Proteomes" id="UP000315399">
    <property type="component" value="Unassembled WGS sequence"/>
</dbReference>
<name>A0A523BGA3_9CREN</name>
<feature type="domain" description="CBS" evidence="3">
    <location>
        <begin position="113"/>
        <end position="170"/>
    </location>
</feature>
<dbReference type="PANTHER" id="PTHR43080">
    <property type="entry name" value="CBS DOMAIN-CONTAINING PROTEIN CBSX3, MITOCHONDRIAL"/>
    <property type="match status" value="1"/>
</dbReference>
<evidence type="ECO:0000313" key="4">
    <source>
        <dbReference type="EMBL" id="TDA39959.1"/>
    </source>
</evidence>
<feature type="domain" description="CBS" evidence="3">
    <location>
        <begin position="251"/>
        <end position="303"/>
    </location>
</feature>
<dbReference type="PROSITE" id="PS51371">
    <property type="entry name" value="CBS"/>
    <property type="match status" value="4"/>
</dbReference>
<dbReference type="InterPro" id="IPR046342">
    <property type="entry name" value="CBS_dom_sf"/>
</dbReference>
<evidence type="ECO:0000259" key="3">
    <source>
        <dbReference type="PROSITE" id="PS51371"/>
    </source>
</evidence>
<evidence type="ECO:0000313" key="5">
    <source>
        <dbReference type="Proteomes" id="UP000315399"/>
    </source>
</evidence>
<dbReference type="Pfam" id="PF00571">
    <property type="entry name" value="CBS"/>
    <property type="match status" value="4"/>
</dbReference>
<dbReference type="AlphaFoldDB" id="A0A523BGA3"/>